<dbReference type="RefSeq" id="XP_040699412.1">
    <property type="nucleotide sequence ID" value="XM_040845251.1"/>
</dbReference>
<evidence type="ECO:0000313" key="1">
    <source>
        <dbReference type="EMBL" id="OJJ55606.1"/>
    </source>
</evidence>
<dbReference type="EMBL" id="KV878592">
    <property type="protein sequence ID" value="OJJ55606.1"/>
    <property type="molecule type" value="Genomic_DNA"/>
</dbReference>
<dbReference type="AlphaFoldDB" id="A0A1L9T861"/>
<sequence>MFPNFLDLKLSTGAMANTPVTAYAIGLTDGADRENCRYKIIAYNAAALDAWTEHMSGYIVEAVTPYWFLFDIKDFVRFEQSSKYVIGRLPARFMVQRLPNGPIFDVPVKPHPPEKQFED</sequence>
<proteinExistence type="predicted"/>
<evidence type="ECO:0000313" key="2">
    <source>
        <dbReference type="Proteomes" id="UP000184356"/>
    </source>
</evidence>
<protein>
    <submittedName>
        <fullName evidence="1">Uncharacterized protein</fullName>
    </submittedName>
</protein>
<accession>A0A1L9T861</accession>
<organism evidence="1 2">
    <name type="scientific">Aspergillus sydowii CBS 593.65</name>
    <dbReference type="NCBI Taxonomy" id="1036612"/>
    <lineage>
        <taxon>Eukaryota</taxon>
        <taxon>Fungi</taxon>
        <taxon>Dikarya</taxon>
        <taxon>Ascomycota</taxon>
        <taxon>Pezizomycotina</taxon>
        <taxon>Eurotiomycetes</taxon>
        <taxon>Eurotiomycetidae</taxon>
        <taxon>Eurotiales</taxon>
        <taxon>Aspergillaceae</taxon>
        <taxon>Aspergillus</taxon>
        <taxon>Aspergillus subgen. Nidulantes</taxon>
    </lineage>
</organism>
<dbReference type="VEuPathDB" id="FungiDB:ASPSYDRAFT_34520"/>
<reference evidence="2" key="1">
    <citation type="journal article" date="2017" name="Genome Biol.">
        <title>Comparative genomics reveals high biological diversity and specific adaptations in the industrially and medically important fungal genus Aspergillus.</title>
        <authorList>
            <person name="de Vries R.P."/>
            <person name="Riley R."/>
            <person name="Wiebenga A."/>
            <person name="Aguilar-Osorio G."/>
            <person name="Amillis S."/>
            <person name="Uchima C.A."/>
            <person name="Anderluh G."/>
            <person name="Asadollahi M."/>
            <person name="Askin M."/>
            <person name="Barry K."/>
            <person name="Battaglia E."/>
            <person name="Bayram O."/>
            <person name="Benocci T."/>
            <person name="Braus-Stromeyer S.A."/>
            <person name="Caldana C."/>
            <person name="Canovas D."/>
            <person name="Cerqueira G.C."/>
            <person name="Chen F."/>
            <person name="Chen W."/>
            <person name="Choi C."/>
            <person name="Clum A."/>
            <person name="Dos Santos R.A."/>
            <person name="Damasio A.R."/>
            <person name="Diallinas G."/>
            <person name="Emri T."/>
            <person name="Fekete E."/>
            <person name="Flipphi M."/>
            <person name="Freyberg S."/>
            <person name="Gallo A."/>
            <person name="Gournas C."/>
            <person name="Habgood R."/>
            <person name="Hainaut M."/>
            <person name="Harispe M.L."/>
            <person name="Henrissat B."/>
            <person name="Hilden K.S."/>
            <person name="Hope R."/>
            <person name="Hossain A."/>
            <person name="Karabika E."/>
            <person name="Karaffa L."/>
            <person name="Karanyi Z."/>
            <person name="Krasevec N."/>
            <person name="Kuo A."/>
            <person name="Kusch H."/>
            <person name="LaButti K."/>
            <person name="Lagendijk E.L."/>
            <person name="Lapidus A."/>
            <person name="Levasseur A."/>
            <person name="Lindquist E."/>
            <person name="Lipzen A."/>
            <person name="Logrieco A.F."/>
            <person name="MacCabe A."/>
            <person name="Maekelae M.R."/>
            <person name="Malavazi I."/>
            <person name="Melin P."/>
            <person name="Meyer V."/>
            <person name="Mielnichuk N."/>
            <person name="Miskei M."/>
            <person name="Molnar A.P."/>
            <person name="Mule G."/>
            <person name="Ngan C.Y."/>
            <person name="Orejas M."/>
            <person name="Orosz E."/>
            <person name="Ouedraogo J.P."/>
            <person name="Overkamp K.M."/>
            <person name="Park H.-S."/>
            <person name="Perrone G."/>
            <person name="Piumi F."/>
            <person name="Punt P.J."/>
            <person name="Ram A.F."/>
            <person name="Ramon A."/>
            <person name="Rauscher S."/>
            <person name="Record E."/>
            <person name="Riano-Pachon D.M."/>
            <person name="Robert V."/>
            <person name="Roehrig J."/>
            <person name="Ruller R."/>
            <person name="Salamov A."/>
            <person name="Salih N.S."/>
            <person name="Samson R.A."/>
            <person name="Sandor E."/>
            <person name="Sanguinetti M."/>
            <person name="Schuetze T."/>
            <person name="Sepcic K."/>
            <person name="Shelest E."/>
            <person name="Sherlock G."/>
            <person name="Sophianopoulou V."/>
            <person name="Squina F.M."/>
            <person name="Sun H."/>
            <person name="Susca A."/>
            <person name="Todd R.B."/>
            <person name="Tsang A."/>
            <person name="Unkles S.E."/>
            <person name="van de Wiele N."/>
            <person name="van Rossen-Uffink D."/>
            <person name="Oliveira J.V."/>
            <person name="Vesth T.C."/>
            <person name="Visser J."/>
            <person name="Yu J.-H."/>
            <person name="Zhou M."/>
            <person name="Andersen M.R."/>
            <person name="Archer D.B."/>
            <person name="Baker S.E."/>
            <person name="Benoit I."/>
            <person name="Brakhage A.A."/>
            <person name="Braus G.H."/>
            <person name="Fischer R."/>
            <person name="Frisvad J.C."/>
            <person name="Goldman G.H."/>
            <person name="Houbraken J."/>
            <person name="Oakley B."/>
            <person name="Pocsi I."/>
            <person name="Scazzocchio C."/>
            <person name="Seiboth B."/>
            <person name="vanKuyk P.A."/>
            <person name="Wortman J."/>
            <person name="Dyer P.S."/>
            <person name="Grigoriev I.V."/>
        </authorList>
    </citation>
    <scope>NUCLEOTIDE SEQUENCE [LARGE SCALE GENOMIC DNA]</scope>
    <source>
        <strain evidence="2">CBS 593.65</strain>
    </source>
</reference>
<name>A0A1L9T861_9EURO</name>
<dbReference type="Proteomes" id="UP000184356">
    <property type="component" value="Unassembled WGS sequence"/>
</dbReference>
<gene>
    <name evidence="1" type="ORF">ASPSYDRAFT_34520</name>
</gene>
<dbReference type="GeneID" id="63761324"/>
<keyword evidence="2" id="KW-1185">Reference proteome</keyword>